<protein>
    <recommendedName>
        <fullName evidence="6">Lipopolysaccharide assembly protein A domain-containing protein</fullName>
    </recommendedName>
</protein>
<evidence type="ECO:0000256" key="1">
    <source>
        <dbReference type="ARBA" id="ARBA00022475"/>
    </source>
</evidence>
<sequence>MRLIRYVFLAILAVCLITVALANADVVTLNLLPEALAQATGYGFSIELPLFVVIFIGILAGLLMGFVWEWLREHKHRAEAARHRGEVKKLEGELKRIKTGSEEHGDEVLALLEKAS</sequence>
<organism evidence="7 8">
    <name type="scientific">Lentibacter algarum</name>
    <dbReference type="NCBI Taxonomy" id="576131"/>
    <lineage>
        <taxon>Bacteria</taxon>
        <taxon>Pseudomonadati</taxon>
        <taxon>Pseudomonadota</taxon>
        <taxon>Alphaproteobacteria</taxon>
        <taxon>Rhodobacterales</taxon>
        <taxon>Roseobacteraceae</taxon>
        <taxon>Lentibacter</taxon>
    </lineage>
</organism>
<keyword evidence="2 5" id="KW-0812">Transmembrane</keyword>
<dbReference type="STRING" id="576131.SAMN05444486_101776"/>
<dbReference type="EMBL" id="FNPR01000001">
    <property type="protein sequence ID" value="SDY21156.1"/>
    <property type="molecule type" value="Genomic_DNA"/>
</dbReference>
<keyword evidence="3 5" id="KW-1133">Transmembrane helix</keyword>
<evidence type="ECO:0000256" key="3">
    <source>
        <dbReference type="ARBA" id="ARBA00022989"/>
    </source>
</evidence>
<feature type="transmembrane region" description="Helical" evidence="5">
    <location>
        <begin position="48"/>
        <end position="68"/>
    </location>
</feature>
<dbReference type="InterPro" id="IPR010445">
    <property type="entry name" value="LapA_dom"/>
</dbReference>
<dbReference type="Proteomes" id="UP000199026">
    <property type="component" value="Unassembled WGS sequence"/>
</dbReference>
<evidence type="ECO:0000259" key="6">
    <source>
        <dbReference type="Pfam" id="PF06305"/>
    </source>
</evidence>
<keyword evidence="1" id="KW-1003">Cell membrane</keyword>
<evidence type="ECO:0000313" key="8">
    <source>
        <dbReference type="Proteomes" id="UP000199026"/>
    </source>
</evidence>
<proteinExistence type="predicted"/>
<reference evidence="7 8" key="1">
    <citation type="submission" date="2016-10" db="EMBL/GenBank/DDBJ databases">
        <authorList>
            <person name="de Groot N.N."/>
        </authorList>
    </citation>
    <scope>NUCLEOTIDE SEQUENCE [LARGE SCALE GENOMIC DNA]</scope>
    <source>
        <strain evidence="7 8">DSM 24677</strain>
    </source>
</reference>
<dbReference type="GO" id="GO:0005886">
    <property type="term" value="C:plasma membrane"/>
    <property type="evidence" value="ECO:0007669"/>
    <property type="project" value="InterPro"/>
</dbReference>
<evidence type="ECO:0000313" key="7">
    <source>
        <dbReference type="EMBL" id="SDY21156.1"/>
    </source>
</evidence>
<evidence type="ECO:0000256" key="5">
    <source>
        <dbReference type="SAM" id="Phobius"/>
    </source>
</evidence>
<evidence type="ECO:0000256" key="4">
    <source>
        <dbReference type="ARBA" id="ARBA00023136"/>
    </source>
</evidence>
<feature type="domain" description="Lipopolysaccharide assembly protein A" evidence="6">
    <location>
        <begin position="23"/>
        <end position="94"/>
    </location>
</feature>
<evidence type="ECO:0000256" key="2">
    <source>
        <dbReference type="ARBA" id="ARBA00022692"/>
    </source>
</evidence>
<dbReference type="AlphaFoldDB" id="A0A1H3I0B0"/>
<dbReference type="Pfam" id="PF06305">
    <property type="entry name" value="LapA_dom"/>
    <property type="match status" value="1"/>
</dbReference>
<keyword evidence="8" id="KW-1185">Reference proteome</keyword>
<dbReference type="GeneID" id="78123567"/>
<name>A0A1H3I0B0_9RHOB</name>
<keyword evidence="4 5" id="KW-0472">Membrane</keyword>
<dbReference type="RefSeq" id="WP_089887977.1">
    <property type="nucleotide sequence ID" value="NZ_CALJFH010000017.1"/>
</dbReference>
<accession>A0A1H3I0B0</accession>
<dbReference type="OrthoDB" id="7689797at2"/>
<gene>
    <name evidence="7" type="ORF">SAMN05444486_101776</name>
</gene>